<keyword evidence="2" id="KW-0732">Signal</keyword>
<dbReference type="EMBL" id="CALOZG010000018">
    <property type="protein sequence ID" value="CAH4031614.1"/>
    <property type="molecule type" value="Genomic_DNA"/>
</dbReference>
<evidence type="ECO:0000313" key="4">
    <source>
        <dbReference type="Proteomes" id="UP001152562"/>
    </source>
</evidence>
<dbReference type="Proteomes" id="UP001152562">
    <property type="component" value="Unassembled WGS sequence"/>
</dbReference>
<accession>A0A9P0XB86</accession>
<dbReference type="AlphaFoldDB" id="A0A9P0XB86"/>
<feature type="signal peptide" evidence="2">
    <location>
        <begin position="1"/>
        <end position="26"/>
    </location>
</feature>
<evidence type="ECO:0000256" key="2">
    <source>
        <dbReference type="SAM" id="SignalP"/>
    </source>
</evidence>
<proteinExistence type="predicted"/>
<gene>
    <name evidence="3" type="ORF">PIBRA_LOCUS8095</name>
</gene>
<evidence type="ECO:0000256" key="1">
    <source>
        <dbReference type="SAM" id="MobiDB-lite"/>
    </source>
</evidence>
<keyword evidence="4" id="KW-1185">Reference proteome</keyword>
<evidence type="ECO:0000313" key="3">
    <source>
        <dbReference type="EMBL" id="CAH4031614.1"/>
    </source>
</evidence>
<protein>
    <recommendedName>
        <fullName evidence="5">DUF4794 domain-containing protein</fullName>
    </recommendedName>
</protein>
<comment type="caution">
    <text evidence="3">The sequence shown here is derived from an EMBL/GenBank/DDBJ whole genome shotgun (WGS) entry which is preliminary data.</text>
</comment>
<feature type="region of interest" description="Disordered" evidence="1">
    <location>
        <begin position="116"/>
        <end position="161"/>
    </location>
</feature>
<feature type="chain" id="PRO_5040386796" description="DUF4794 domain-containing protein" evidence="2">
    <location>
        <begin position="27"/>
        <end position="176"/>
    </location>
</feature>
<name>A0A9P0XB86_PIEBR</name>
<organism evidence="3 4">
    <name type="scientific">Pieris brassicae</name>
    <name type="common">White butterfly</name>
    <name type="synonym">Large white butterfly</name>
    <dbReference type="NCBI Taxonomy" id="7116"/>
    <lineage>
        <taxon>Eukaryota</taxon>
        <taxon>Metazoa</taxon>
        <taxon>Ecdysozoa</taxon>
        <taxon>Arthropoda</taxon>
        <taxon>Hexapoda</taxon>
        <taxon>Insecta</taxon>
        <taxon>Pterygota</taxon>
        <taxon>Neoptera</taxon>
        <taxon>Endopterygota</taxon>
        <taxon>Lepidoptera</taxon>
        <taxon>Glossata</taxon>
        <taxon>Ditrysia</taxon>
        <taxon>Papilionoidea</taxon>
        <taxon>Pieridae</taxon>
        <taxon>Pierinae</taxon>
        <taxon>Pieris</taxon>
    </lineage>
</organism>
<evidence type="ECO:0008006" key="5">
    <source>
        <dbReference type="Google" id="ProtNLM"/>
    </source>
</evidence>
<sequence>MSDGRRFRCRPAQNVVLLTLCGLIGALRTGERWRAADNIYDRQYAPGQRYEPYHLSPSSQIAFAAVPLHAPVPFLHVLARAPPVRSRRPLPAPPTYEPELQAYASAYTEDYTAFNSPYAHRPAPSEEDEEPQAVVIYARPNKNGGYSYSKRPAASTPRPKREPIVFRIHKYKITKE</sequence>
<reference evidence="3" key="1">
    <citation type="submission" date="2022-05" db="EMBL/GenBank/DDBJ databases">
        <authorList>
            <person name="Okamura Y."/>
        </authorList>
    </citation>
    <scope>NUCLEOTIDE SEQUENCE</scope>
</reference>